<name>A0ABW9GX80_9GAMM</name>
<dbReference type="Proteomes" id="UP001630969">
    <property type="component" value="Unassembled WGS sequence"/>
</dbReference>
<dbReference type="InterPro" id="IPR005224">
    <property type="entry name" value="SfsA"/>
</dbReference>
<keyword evidence="5" id="KW-1185">Reference proteome</keyword>
<feature type="domain" description="SfsA N-terminal OB" evidence="3">
    <location>
        <begin position="13"/>
        <end position="80"/>
    </location>
</feature>
<dbReference type="Pfam" id="PF03749">
    <property type="entry name" value="SfsA"/>
    <property type="match status" value="1"/>
</dbReference>
<reference evidence="4 5" key="1">
    <citation type="submission" date="2024-09" db="EMBL/GenBank/DDBJ databases">
        <title>Aeromonas strains Genome sequencing and assembly.</title>
        <authorList>
            <person name="Hu X."/>
            <person name="Tang B."/>
        </authorList>
    </citation>
    <scope>NUCLEOTIDE SEQUENCE [LARGE SCALE GENOMIC DNA]</scope>
    <source>
        <strain evidence="4 5">NB23SCDHY001</strain>
    </source>
</reference>
<dbReference type="GeneID" id="97222188"/>
<protein>
    <recommendedName>
        <fullName evidence="1">Sugar fermentation stimulation protein homolog</fullName>
    </recommendedName>
</protein>
<proteinExistence type="inferred from homology"/>
<evidence type="ECO:0000313" key="5">
    <source>
        <dbReference type="Proteomes" id="UP001630969"/>
    </source>
</evidence>
<evidence type="ECO:0000256" key="1">
    <source>
        <dbReference type="HAMAP-Rule" id="MF_00095"/>
    </source>
</evidence>
<dbReference type="HAMAP" id="MF_00095">
    <property type="entry name" value="SfsA"/>
    <property type="match status" value="1"/>
</dbReference>
<feature type="domain" description="Sugar fermentation stimulation protein C-terminal" evidence="2">
    <location>
        <begin position="84"/>
        <end position="223"/>
    </location>
</feature>
<dbReference type="PANTHER" id="PTHR30545:SF2">
    <property type="entry name" value="SUGAR FERMENTATION STIMULATION PROTEIN A"/>
    <property type="match status" value="1"/>
</dbReference>
<dbReference type="InterPro" id="IPR040452">
    <property type="entry name" value="SfsA_C"/>
</dbReference>
<sequence>MEFDPPLQSGLLLRRYKRFLTDILLDDGQELTIHCANTGAMTGCADPGTRVWYSTSNNPKRKLPHSWEIAQSPAGHLICVNTARANTLTRELLERDALAPLAGYDTLRAEVKYGEENSRIDFLLQGQGRADCYIEVKSVTLLDEREGAGLGYFPDAVTARGAKHLRELMAMKAAGHRAVLLFMVLHTGIIRVRPATWIDPHYSQLVEQARLAGVEILCYRPHLGVQRMEPDGFIPFESVLCDPSVADKSGIG</sequence>
<organism evidence="4 5">
    <name type="scientific">Aeromonas bivalvium</name>
    <dbReference type="NCBI Taxonomy" id="440079"/>
    <lineage>
        <taxon>Bacteria</taxon>
        <taxon>Pseudomonadati</taxon>
        <taxon>Pseudomonadota</taxon>
        <taxon>Gammaproteobacteria</taxon>
        <taxon>Aeromonadales</taxon>
        <taxon>Aeromonadaceae</taxon>
        <taxon>Aeromonas</taxon>
    </lineage>
</organism>
<dbReference type="Gene3D" id="2.40.50.580">
    <property type="match status" value="1"/>
</dbReference>
<dbReference type="RefSeq" id="WP_041994760.1">
    <property type="nucleotide sequence ID" value="NZ_CDBT01000012.1"/>
</dbReference>
<dbReference type="PANTHER" id="PTHR30545">
    <property type="entry name" value="SUGAR FERMENTATION STIMULATION PROTEIN A"/>
    <property type="match status" value="1"/>
</dbReference>
<dbReference type="Gene3D" id="3.40.1350.60">
    <property type="match status" value="1"/>
</dbReference>
<dbReference type="InterPro" id="IPR041465">
    <property type="entry name" value="SfsA_N"/>
</dbReference>
<gene>
    <name evidence="1 4" type="primary">sfsA</name>
    <name evidence="4" type="ORF">ACEUDJ_19170</name>
</gene>
<evidence type="ECO:0000259" key="2">
    <source>
        <dbReference type="Pfam" id="PF03749"/>
    </source>
</evidence>
<dbReference type="CDD" id="cd22359">
    <property type="entry name" value="SfsA-like_bacterial"/>
    <property type="match status" value="1"/>
</dbReference>
<evidence type="ECO:0000313" key="4">
    <source>
        <dbReference type="EMBL" id="MFM4894968.1"/>
    </source>
</evidence>
<dbReference type="NCBIfam" id="TIGR00230">
    <property type="entry name" value="sfsA"/>
    <property type="match status" value="1"/>
</dbReference>
<comment type="similarity">
    <text evidence="1">Belongs to the SfsA family.</text>
</comment>
<evidence type="ECO:0000259" key="3">
    <source>
        <dbReference type="Pfam" id="PF17746"/>
    </source>
</evidence>
<dbReference type="Pfam" id="PF17746">
    <property type="entry name" value="SfsA_N"/>
    <property type="match status" value="1"/>
</dbReference>
<comment type="caution">
    <text evidence="4">The sequence shown here is derived from an EMBL/GenBank/DDBJ whole genome shotgun (WGS) entry which is preliminary data.</text>
</comment>
<accession>A0ABW9GX80</accession>
<dbReference type="EMBL" id="JBGXBU010000012">
    <property type="protein sequence ID" value="MFM4894968.1"/>
    <property type="molecule type" value="Genomic_DNA"/>
</dbReference>